<evidence type="ECO:0000259" key="1">
    <source>
        <dbReference type="PROSITE" id="PS51918"/>
    </source>
</evidence>
<evidence type="ECO:0000313" key="2">
    <source>
        <dbReference type="EMBL" id="RXK07403.1"/>
    </source>
</evidence>
<name>A0A4Q1AMS7_9BACT</name>
<dbReference type="Gene3D" id="3.80.30.20">
    <property type="entry name" value="tm_1862 like domain"/>
    <property type="match status" value="1"/>
</dbReference>
<dbReference type="PANTHER" id="PTHR13932">
    <property type="entry name" value="COPROPORPHYRINIGEN III OXIDASE"/>
    <property type="match status" value="1"/>
</dbReference>
<dbReference type="GO" id="GO:0003824">
    <property type="term" value="F:catalytic activity"/>
    <property type="evidence" value="ECO:0007669"/>
    <property type="project" value="InterPro"/>
</dbReference>
<reference evidence="2 3" key="1">
    <citation type="submission" date="2017-10" db="EMBL/GenBank/DDBJ databases">
        <title>Genomics of the genus Arcobacter.</title>
        <authorList>
            <person name="Perez-Cataluna A."/>
            <person name="Figueras M.J."/>
        </authorList>
    </citation>
    <scope>NUCLEOTIDE SEQUENCE [LARGE SCALE GENOMIC DNA]</scope>
    <source>
        <strain evidence="2 3">CECT 8441</strain>
    </source>
</reference>
<dbReference type="RefSeq" id="WP_129086296.1">
    <property type="nucleotide sequence ID" value="NZ_CP053836.1"/>
</dbReference>
<dbReference type="GO" id="GO:0051539">
    <property type="term" value="F:4 iron, 4 sulfur cluster binding"/>
    <property type="evidence" value="ECO:0007669"/>
    <property type="project" value="TreeGrafter"/>
</dbReference>
<dbReference type="InterPro" id="IPR058240">
    <property type="entry name" value="rSAM_sf"/>
</dbReference>
<dbReference type="CDD" id="cd01335">
    <property type="entry name" value="Radical_SAM"/>
    <property type="match status" value="1"/>
</dbReference>
<keyword evidence="3" id="KW-1185">Reference proteome</keyword>
<dbReference type="PANTHER" id="PTHR13932:SF5">
    <property type="entry name" value="RADICAL S-ADENOSYL METHIONINE DOMAIN-CONTAINING PROTEIN 1, MITOCHONDRIAL"/>
    <property type="match status" value="1"/>
</dbReference>
<accession>A0A4Q1AMS7</accession>
<dbReference type="SFLD" id="SFLDS00029">
    <property type="entry name" value="Radical_SAM"/>
    <property type="match status" value="1"/>
</dbReference>
<dbReference type="NCBIfam" id="NF006385">
    <property type="entry name" value="PRK08629.1"/>
    <property type="match status" value="1"/>
</dbReference>
<evidence type="ECO:0000313" key="3">
    <source>
        <dbReference type="Proteomes" id="UP000289758"/>
    </source>
</evidence>
<dbReference type="Proteomes" id="UP000289758">
    <property type="component" value="Unassembled WGS sequence"/>
</dbReference>
<protein>
    <submittedName>
        <fullName evidence="2">Coproporphyrinogen III oxidase</fullName>
    </submittedName>
</protein>
<proteinExistence type="predicted"/>
<dbReference type="SMART" id="SM00729">
    <property type="entry name" value="Elp3"/>
    <property type="match status" value="1"/>
</dbReference>
<dbReference type="GO" id="GO:0005737">
    <property type="term" value="C:cytoplasm"/>
    <property type="evidence" value="ECO:0007669"/>
    <property type="project" value="TreeGrafter"/>
</dbReference>
<organism evidence="2 3">
    <name type="scientific">Halarcobacter ebronensis</name>
    <dbReference type="NCBI Taxonomy" id="1462615"/>
    <lineage>
        <taxon>Bacteria</taxon>
        <taxon>Pseudomonadati</taxon>
        <taxon>Campylobacterota</taxon>
        <taxon>Epsilonproteobacteria</taxon>
        <taxon>Campylobacterales</taxon>
        <taxon>Arcobacteraceae</taxon>
        <taxon>Halarcobacter</taxon>
    </lineage>
</organism>
<dbReference type="InterPro" id="IPR034505">
    <property type="entry name" value="Coproporphyrinogen-III_oxidase"/>
</dbReference>
<dbReference type="EMBL" id="PDKK01000002">
    <property type="protein sequence ID" value="RXK07403.1"/>
    <property type="molecule type" value="Genomic_DNA"/>
</dbReference>
<dbReference type="OrthoDB" id="9808022at2"/>
<dbReference type="GO" id="GO:0006779">
    <property type="term" value="P:porphyrin-containing compound biosynthetic process"/>
    <property type="evidence" value="ECO:0007669"/>
    <property type="project" value="TreeGrafter"/>
</dbReference>
<dbReference type="InterPro" id="IPR006638">
    <property type="entry name" value="Elp3/MiaA/NifB-like_rSAM"/>
</dbReference>
<dbReference type="InterPro" id="IPR023404">
    <property type="entry name" value="rSAM_horseshoe"/>
</dbReference>
<dbReference type="Pfam" id="PF04055">
    <property type="entry name" value="Radical_SAM"/>
    <property type="match status" value="1"/>
</dbReference>
<comment type="caution">
    <text evidence="2">The sequence shown here is derived from an EMBL/GenBank/DDBJ whole genome shotgun (WGS) entry which is preliminary data.</text>
</comment>
<dbReference type="SFLD" id="SFLDG01065">
    <property type="entry name" value="anaerobic_coproporphyrinogen-I"/>
    <property type="match status" value="1"/>
</dbReference>
<dbReference type="SUPFAM" id="SSF102114">
    <property type="entry name" value="Radical SAM enzymes"/>
    <property type="match status" value="1"/>
</dbReference>
<sequence>MKNFIEPLAFLYGSKLIENSMNSCVNIEYTKEKIVHNFDKNKKYLLYMHIPFCEEFCTFCSFHKFKYNEYDCKKYFKKLRVELLKIKELGVDFNTLYIGGGTPLINEGELLETIEFAKEIFSIRSVSCETTPNHIDPQVLRKFRGVIDRLSIGVQTFDDEILKKTKRYERYGSSKQLQEKISKIIGEFPIVSLDLIFNFPMQSSQMLINDLEIAKSLGSQQIVTYPLMTKHKYATTLEYINALKRSKEFEFYKVIKEELKYYIANNAWAFSKTAEKLVDEYIVESSEYIGVGSGAFSYINKRLYVNAYDLDEYSYLLNSNSNAIIARTEEFSAKKSLQYQFLVHLFGGVVDIKKFNKLFNCRVEERLKVELLMLKIAGAISFEGDKIYPTRFGEYLTLVMMKEFYMGMDRVRAKLRESIKSN</sequence>
<gene>
    <name evidence="2" type="ORF">CRV07_02760</name>
</gene>
<dbReference type="AlphaFoldDB" id="A0A4Q1AMS7"/>
<dbReference type="InterPro" id="IPR007197">
    <property type="entry name" value="rSAM"/>
</dbReference>
<dbReference type="PROSITE" id="PS51918">
    <property type="entry name" value="RADICAL_SAM"/>
    <property type="match status" value="1"/>
</dbReference>
<feature type="domain" description="Radical SAM core" evidence="1">
    <location>
        <begin position="38"/>
        <end position="264"/>
    </location>
</feature>